<accession>A0A9P7JTH6</accession>
<dbReference type="EMBL" id="JABBWM010000032">
    <property type="protein sequence ID" value="KAG2107304.1"/>
    <property type="molecule type" value="Genomic_DNA"/>
</dbReference>
<name>A0A9P7JTH6_9AGAM</name>
<protein>
    <submittedName>
        <fullName evidence="8">L domain-like protein</fullName>
    </submittedName>
</protein>
<dbReference type="InterPro" id="IPR025875">
    <property type="entry name" value="Leu-rich_rpt_4"/>
</dbReference>
<organism evidence="8 9">
    <name type="scientific">Suillus discolor</name>
    <dbReference type="NCBI Taxonomy" id="1912936"/>
    <lineage>
        <taxon>Eukaryota</taxon>
        <taxon>Fungi</taxon>
        <taxon>Dikarya</taxon>
        <taxon>Basidiomycota</taxon>
        <taxon>Agaricomycotina</taxon>
        <taxon>Agaricomycetes</taxon>
        <taxon>Agaricomycetidae</taxon>
        <taxon>Boletales</taxon>
        <taxon>Suillineae</taxon>
        <taxon>Suillaceae</taxon>
        <taxon>Suillus</taxon>
    </lineage>
</organism>
<dbReference type="PROSITE" id="PS51450">
    <property type="entry name" value="LRR"/>
    <property type="match status" value="6"/>
</dbReference>
<dbReference type="SUPFAM" id="SSF52058">
    <property type="entry name" value="L domain-like"/>
    <property type="match status" value="1"/>
</dbReference>
<comment type="caution">
    <text evidence="8">The sequence shown here is derived from an EMBL/GenBank/DDBJ whole genome shotgun (WGS) entry which is preliminary data.</text>
</comment>
<feature type="region of interest" description="Disordered" evidence="6">
    <location>
        <begin position="1"/>
        <end position="57"/>
    </location>
</feature>
<gene>
    <name evidence="8" type="ORF">F5147DRAFT_746076</name>
</gene>
<dbReference type="PANTHER" id="PTHR46652">
    <property type="entry name" value="LEUCINE-RICH REPEAT AND IQ DOMAIN-CONTAINING PROTEIN 1-RELATED"/>
    <property type="match status" value="1"/>
</dbReference>
<comment type="similarity">
    <text evidence="5">Belongs to the SDS22 family.</text>
</comment>
<keyword evidence="2" id="KW-0433">Leucine-rich repeat</keyword>
<evidence type="ECO:0000313" key="8">
    <source>
        <dbReference type="EMBL" id="KAG2107304.1"/>
    </source>
</evidence>
<evidence type="ECO:0000256" key="2">
    <source>
        <dbReference type="ARBA" id="ARBA00022614"/>
    </source>
</evidence>
<proteinExistence type="inferred from homology"/>
<dbReference type="SMART" id="SM00446">
    <property type="entry name" value="LRRcap"/>
    <property type="match status" value="1"/>
</dbReference>
<dbReference type="Pfam" id="PF12799">
    <property type="entry name" value="LRR_4"/>
    <property type="match status" value="2"/>
</dbReference>
<dbReference type="GO" id="GO:0005634">
    <property type="term" value="C:nucleus"/>
    <property type="evidence" value="ECO:0007669"/>
    <property type="project" value="UniProtKB-SubCell"/>
</dbReference>
<comment type="subcellular location">
    <subcellularLocation>
        <location evidence="1">Nucleus</location>
    </subcellularLocation>
</comment>
<evidence type="ECO:0000313" key="9">
    <source>
        <dbReference type="Proteomes" id="UP000823399"/>
    </source>
</evidence>
<evidence type="ECO:0000256" key="6">
    <source>
        <dbReference type="SAM" id="MobiDB-lite"/>
    </source>
</evidence>
<keyword evidence="9" id="KW-1185">Reference proteome</keyword>
<keyword evidence="4" id="KW-0539">Nucleus</keyword>
<dbReference type="InterPro" id="IPR001611">
    <property type="entry name" value="Leu-rich_rpt"/>
</dbReference>
<reference evidence="8" key="1">
    <citation type="journal article" date="2020" name="New Phytol.">
        <title>Comparative genomics reveals dynamic genome evolution in host specialist ectomycorrhizal fungi.</title>
        <authorList>
            <person name="Lofgren L.A."/>
            <person name="Nguyen N.H."/>
            <person name="Vilgalys R."/>
            <person name="Ruytinx J."/>
            <person name="Liao H.L."/>
            <person name="Branco S."/>
            <person name="Kuo A."/>
            <person name="LaButti K."/>
            <person name="Lipzen A."/>
            <person name="Andreopoulos W."/>
            <person name="Pangilinan J."/>
            <person name="Riley R."/>
            <person name="Hundley H."/>
            <person name="Na H."/>
            <person name="Barry K."/>
            <person name="Grigoriev I.V."/>
            <person name="Stajich J.E."/>
            <person name="Kennedy P.G."/>
        </authorList>
    </citation>
    <scope>NUCLEOTIDE SEQUENCE</scope>
    <source>
        <strain evidence="8">FC423</strain>
    </source>
</reference>
<dbReference type="InterPro" id="IPR003591">
    <property type="entry name" value="Leu-rich_rpt_typical-subtyp"/>
</dbReference>
<dbReference type="OrthoDB" id="266138at2759"/>
<dbReference type="InterPro" id="IPR050836">
    <property type="entry name" value="SDS22/Internalin_LRR"/>
</dbReference>
<dbReference type="PANTHER" id="PTHR46652:SF3">
    <property type="entry name" value="LEUCINE-RICH REPEAT-CONTAINING PROTEIN 9"/>
    <property type="match status" value="1"/>
</dbReference>
<dbReference type="Pfam" id="PF13855">
    <property type="entry name" value="LRR_8"/>
    <property type="match status" value="1"/>
</dbReference>
<evidence type="ECO:0000259" key="7">
    <source>
        <dbReference type="SMART" id="SM00446"/>
    </source>
</evidence>
<dbReference type="SMART" id="SM00369">
    <property type="entry name" value="LRR_TYP"/>
    <property type="match status" value="7"/>
</dbReference>
<dbReference type="GeneID" id="64702072"/>
<evidence type="ECO:0000256" key="3">
    <source>
        <dbReference type="ARBA" id="ARBA00022737"/>
    </source>
</evidence>
<dbReference type="SMART" id="SM00365">
    <property type="entry name" value="LRR_SD22"/>
    <property type="match status" value="9"/>
</dbReference>
<dbReference type="Gene3D" id="3.80.10.10">
    <property type="entry name" value="Ribonuclease Inhibitor"/>
    <property type="match status" value="2"/>
</dbReference>
<dbReference type="InterPro" id="IPR003603">
    <property type="entry name" value="U2A'_phosphoprotein32A_C"/>
</dbReference>
<dbReference type="InterPro" id="IPR032675">
    <property type="entry name" value="LRR_dom_sf"/>
</dbReference>
<feature type="domain" description="U2A'/phosphoprotein 32 family A C-terminal" evidence="7">
    <location>
        <begin position="331"/>
        <end position="349"/>
    </location>
</feature>
<keyword evidence="3" id="KW-0677">Repeat</keyword>
<sequence>MHRPDEQSVECASHKKTVVVERPTARVALPPPAVDGDSDGEAEADGSQANDGDLLEDFPDETDELELVHSRLSSLANLRLDRFARHLKKLCLRQNAISHLDPEIFKLLTQLEELDLYDNKLKTLGDALDNMSALTVLDLSFNLLRQVPEALSHLRSLKTVYFVQNKISKITSLESVGATLRSLELGGNRIRHIEGLDSLVNLEELWLGKNKLTKLESLSTLSRLKILSLQSNRITKIEGLDQLADLEELYLSHNGVERLEGLENNTKLRTLDIGANFVPAIENISHLVSIEELWLNNNKIADLRALEPQLKNMASLETIYLEGNPCQQAEGTGYRRKIMLALPQVKQIDATLVFAFDLSLEHIADLVCSFAKPL</sequence>
<dbReference type="Proteomes" id="UP000823399">
    <property type="component" value="Unassembled WGS sequence"/>
</dbReference>
<evidence type="ECO:0000256" key="5">
    <source>
        <dbReference type="ARBA" id="ARBA00023460"/>
    </source>
</evidence>
<evidence type="ECO:0000256" key="1">
    <source>
        <dbReference type="ARBA" id="ARBA00004123"/>
    </source>
</evidence>
<dbReference type="SMART" id="SM00368">
    <property type="entry name" value="LRR_RI"/>
    <property type="match status" value="5"/>
</dbReference>
<evidence type="ECO:0000256" key="4">
    <source>
        <dbReference type="ARBA" id="ARBA00023242"/>
    </source>
</evidence>
<dbReference type="RefSeq" id="XP_041292182.1">
    <property type="nucleotide sequence ID" value="XM_041439813.1"/>
</dbReference>
<dbReference type="AlphaFoldDB" id="A0A9P7JTH6"/>
<dbReference type="FunFam" id="3.80.10.10:FF:000055">
    <property type="entry name" value="Protein phosphatase 1 regulatory subunit 7"/>
    <property type="match status" value="1"/>
</dbReference>